<dbReference type="EMBL" id="AZDA01000079">
    <property type="protein sequence ID" value="KRK35432.1"/>
    <property type="molecule type" value="Genomic_DNA"/>
</dbReference>
<feature type="coiled-coil region" evidence="8">
    <location>
        <begin position="115"/>
        <end position="142"/>
    </location>
</feature>
<name>A0A0R1GNA9_9LACO</name>
<accession>A0A0R1GNA9</accession>
<sequence length="147" mass="17177">MLMKLTDQLCFAIYKTDHLFNQFYAQVLGDYQLTYPQYLVLLALWQADHQRLHDLAQHLNLASNTLTPLLKRLETHGWLTRTRSTTDRRQLFVHLTAKGQAAELPITNKVTSCVLDQLGMSLEEYRRMLADQQQLAMQLQNYLQPTK</sequence>
<dbReference type="Proteomes" id="UP000051461">
    <property type="component" value="Unassembled WGS sequence"/>
</dbReference>
<dbReference type="PROSITE" id="PS50995">
    <property type="entry name" value="HTH_MARR_2"/>
    <property type="match status" value="1"/>
</dbReference>
<comment type="subcellular location">
    <subcellularLocation>
        <location evidence="1">Cytoplasm</location>
    </subcellularLocation>
</comment>
<dbReference type="PANTHER" id="PTHR42756:SF1">
    <property type="entry name" value="TRANSCRIPTIONAL REPRESSOR OF EMRAB OPERON"/>
    <property type="match status" value="1"/>
</dbReference>
<dbReference type="SMART" id="SM00347">
    <property type="entry name" value="HTH_MARR"/>
    <property type="match status" value="1"/>
</dbReference>
<evidence type="ECO:0000256" key="2">
    <source>
        <dbReference type="ARBA" id="ARBA00023015"/>
    </source>
</evidence>
<reference evidence="10 11" key="1">
    <citation type="journal article" date="2015" name="Genome Announc.">
        <title>Expanding the biotechnology potential of lactobacilli through comparative genomics of 213 strains and associated genera.</title>
        <authorList>
            <person name="Sun Z."/>
            <person name="Harris H.M."/>
            <person name="McCann A."/>
            <person name="Guo C."/>
            <person name="Argimon S."/>
            <person name="Zhang W."/>
            <person name="Yang X."/>
            <person name="Jeffery I.B."/>
            <person name="Cooney J.C."/>
            <person name="Kagawa T.F."/>
            <person name="Liu W."/>
            <person name="Song Y."/>
            <person name="Salvetti E."/>
            <person name="Wrobel A."/>
            <person name="Rasinkangas P."/>
            <person name="Parkhill J."/>
            <person name="Rea M.C."/>
            <person name="O'Sullivan O."/>
            <person name="Ritari J."/>
            <person name="Douillard F.P."/>
            <person name="Paul Ross R."/>
            <person name="Yang R."/>
            <person name="Briner A.E."/>
            <person name="Felis G.E."/>
            <person name="de Vos W.M."/>
            <person name="Barrangou R."/>
            <person name="Klaenhammer T.R."/>
            <person name="Caufield P.W."/>
            <person name="Cui Y."/>
            <person name="Zhang H."/>
            <person name="O'Toole P.W."/>
        </authorList>
    </citation>
    <scope>NUCLEOTIDE SEQUENCE [LARGE SCALE GENOMIC DNA]</scope>
    <source>
        <strain evidence="10 11">DSM 20003</strain>
    </source>
</reference>
<evidence type="ECO:0000313" key="10">
    <source>
        <dbReference type="EMBL" id="KRK35432.1"/>
    </source>
</evidence>
<dbReference type="STRING" id="1423726.FC07_GL000159"/>
<proteinExistence type="inferred from homology"/>
<evidence type="ECO:0000256" key="4">
    <source>
        <dbReference type="ARBA" id="ARBA00023163"/>
    </source>
</evidence>
<dbReference type="InterPro" id="IPR000835">
    <property type="entry name" value="HTH_MarR-typ"/>
</dbReference>
<evidence type="ECO:0000313" key="11">
    <source>
        <dbReference type="Proteomes" id="UP000051461"/>
    </source>
</evidence>
<evidence type="ECO:0000256" key="6">
    <source>
        <dbReference type="ARBA" id="ARBA00047188"/>
    </source>
</evidence>
<keyword evidence="2" id="KW-0805">Transcription regulation</keyword>
<evidence type="ECO:0000256" key="1">
    <source>
        <dbReference type="ARBA" id="ARBA00004496"/>
    </source>
</evidence>
<comment type="similarity">
    <text evidence="5">Belongs to the SarZ family.</text>
</comment>
<evidence type="ECO:0000256" key="3">
    <source>
        <dbReference type="ARBA" id="ARBA00023125"/>
    </source>
</evidence>
<dbReference type="SUPFAM" id="SSF46785">
    <property type="entry name" value="Winged helix' DNA-binding domain"/>
    <property type="match status" value="1"/>
</dbReference>
<gene>
    <name evidence="10" type="ORF">FC07_GL000159</name>
</gene>
<evidence type="ECO:0000256" key="7">
    <source>
        <dbReference type="ARBA" id="ARBA00047207"/>
    </source>
</evidence>
<evidence type="ECO:0000259" key="9">
    <source>
        <dbReference type="PROSITE" id="PS50995"/>
    </source>
</evidence>
<dbReference type="InterPro" id="IPR055166">
    <property type="entry name" value="Transc_reg_Sar_Rot_HTH"/>
</dbReference>
<dbReference type="GO" id="GO:0005737">
    <property type="term" value="C:cytoplasm"/>
    <property type="evidence" value="ECO:0007669"/>
    <property type="project" value="UniProtKB-SubCell"/>
</dbReference>
<protein>
    <recommendedName>
        <fullName evidence="6">HTH-type transcriptional regulator SarZ</fullName>
    </recommendedName>
    <alternativeName>
        <fullName evidence="7">Staphylococcal accessory regulator Z</fullName>
    </alternativeName>
</protein>
<dbReference type="AlphaFoldDB" id="A0A0R1GNA9"/>
<evidence type="ECO:0000256" key="5">
    <source>
        <dbReference type="ARBA" id="ARBA00046337"/>
    </source>
</evidence>
<keyword evidence="8" id="KW-0175">Coiled coil</keyword>
<dbReference type="InterPro" id="IPR036388">
    <property type="entry name" value="WH-like_DNA-bd_sf"/>
</dbReference>
<keyword evidence="3" id="KW-0238">DNA-binding</keyword>
<dbReference type="PATRIC" id="fig|1423726.3.peg.167"/>
<dbReference type="Pfam" id="PF22381">
    <property type="entry name" value="Staph_reg_Sar_Rot"/>
    <property type="match status" value="1"/>
</dbReference>
<keyword evidence="11" id="KW-1185">Reference proteome</keyword>
<organism evidence="10 11">
    <name type="scientific">Loigolactobacillus bifermentans DSM 20003</name>
    <dbReference type="NCBI Taxonomy" id="1423726"/>
    <lineage>
        <taxon>Bacteria</taxon>
        <taxon>Bacillati</taxon>
        <taxon>Bacillota</taxon>
        <taxon>Bacilli</taxon>
        <taxon>Lactobacillales</taxon>
        <taxon>Lactobacillaceae</taxon>
        <taxon>Loigolactobacillus</taxon>
    </lineage>
</organism>
<dbReference type="InterPro" id="IPR036390">
    <property type="entry name" value="WH_DNA-bd_sf"/>
</dbReference>
<feature type="domain" description="HTH marR-type" evidence="9">
    <location>
        <begin position="1"/>
        <end position="144"/>
    </location>
</feature>
<evidence type="ECO:0000256" key="8">
    <source>
        <dbReference type="SAM" id="Coils"/>
    </source>
</evidence>
<dbReference type="GO" id="GO:0003677">
    <property type="term" value="F:DNA binding"/>
    <property type="evidence" value="ECO:0007669"/>
    <property type="project" value="UniProtKB-KW"/>
</dbReference>
<comment type="caution">
    <text evidence="10">The sequence shown here is derived from an EMBL/GenBank/DDBJ whole genome shotgun (WGS) entry which is preliminary data.</text>
</comment>
<dbReference type="OrthoDB" id="9806864at2"/>
<dbReference type="Gene3D" id="1.10.10.10">
    <property type="entry name" value="Winged helix-like DNA-binding domain superfamily/Winged helix DNA-binding domain"/>
    <property type="match status" value="1"/>
</dbReference>
<dbReference type="PANTHER" id="PTHR42756">
    <property type="entry name" value="TRANSCRIPTIONAL REGULATOR, MARR"/>
    <property type="match status" value="1"/>
</dbReference>
<keyword evidence="4" id="KW-0804">Transcription</keyword>
<dbReference type="GO" id="GO:0003700">
    <property type="term" value="F:DNA-binding transcription factor activity"/>
    <property type="evidence" value="ECO:0007669"/>
    <property type="project" value="InterPro"/>
</dbReference>